<name>A0A164MDV4_9AGAM</name>
<feature type="compositionally biased region" description="Polar residues" evidence="1">
    <location>
        <begin position="7"/>
        <end position="27"/>
    </location>
</feature>
<reference evidence="2 3" key="1">
    <citation type="journal article" date="2016" name="Mol. Biol. Evol.">
        <title>Comparative Genomics of Early-Diverging Mushroom-Forming Fungi Provides Insights into the Origins of Lignocellulose Decay Capabilities.</title>
        <authorList>
            <person name="Nagy L.G."/>
            <person name="Riley R."/>
            <person name="Tritt A."/>
            <person name="Adam C."/>
            <person name="Daum C."/>
            <person name="Floudas D."/>
            <person name="Sun H."/>
            <person name="Yadav J.S."/>
            <person name="Pangilinan J."/>
            <person name="Larsson K.H."/>
            <person name="Matsuura K."/>
            <person name="Barry K."/>
            <person name="Labutti K."/>
            <person name="Kuo R."/>
            <person name="Ohm R.A."/>
            <person name="Bhattacharya S.S."/>
            <person name="Shirouzu T."/>
            <person name="Yoshinaga Y."/>
            <person name="Martin F.M."/>
            <person name="Grigoriev I.V."/>
            <person name="Hibbett D.S."/>
        </authorList>
    </citation>
    <scope>NUCLEOTIDE SEQUENCE [LARGE SCALE GENOMIC DNA]</scope>
    <source>
        <strain evidence="2 3">HHB9708</strain>
    </source>
</reference>
<sequence length="120" mass="12930">MLPQPSQPQSTTNAHLISEQSFESNISFPPPSQPQTRYPASPGSASQIDADLAMQPTSSPAEAEDLSQAGPVECPAHSQETLYFKVGSKAERLSILFISTTYEFDEKKQVALEAVSADNC</sequence>
<organism evidence="2 3">
    <name type="scientific">Sistotremastrum niveocremeum HHB9708</name>
    <dbReference type="NCBI Taxonomy" id="1314777"/>
    <lineage>
        <taxon>Eukaryota</taxon>
        <taxon>Fungi</taxon>
        <taxon>Dikarya</taxon>
        <taxon>Basidiomycota</taxon>
        <taxon>Agaricomycotina</taxon>
        <taxon>Agaricomycetes</taxon>
        <taxon>Sistotremastrales</taxon>
        <taxon>Sistotremastraceae</taxon>
        <taxon>Sertulicium</taxon>
        <taxon>Sertulicium niveocremeum</taxon>
    </lineage>
</organism>
<accession>A0A164MDV4</accession>
<dbReference type="EMBL" id="KV419479">
    <property type="protein sequence ID" value="KZS86616.1"/>
    <property type="molecule type" value="Genomic_DNA"/>
</dbReference>
<keyword evidence="3" id="KW-1185">Reference proteome</keyword>
<feature type="compositionally biased region" description="Polar residues" evidence="1">
    <location>
        <begin position="34"/>
        <end position="47"/>
    </location>
</feature>
<dbReference type="Proteomes" id="UP000076722">
    <property type="component" value="Unassembled WGS sequence"/>
</dbReference>
<evidence type="ECO:0000256" key="1">
    <source>
        <dbReference type="SAM" id="MobiDB-lite"/>
    </source>
</evidence>
<dbReference type="AlphaFoldDB" id="A0A164MDV4"/>
<feature type="region of interest" description="Disordered" evidence="1">
    <location>
        <begin position="1"/>
        <end position="69"/>
    </location>
</feature>
<evidence type="ECO:0000313" key="3">
    <source>
        <dbReference type="Proteomes" id="UP000076722"/>
    </source>
</evidence>
<proteinExistence type="predicted"/>
<gene>
    <name evidence="2" type="ORF">SISNIDRAFT_491795</name>
</gene>
<evidence type="ECO:0000313" key="2">
    <source>
        <dbReference type="EMBL" id="KZS86616.1"/>
    </source>
</evidence>
<protein>
    <submittedName>
        <fullName evidence="2">Uncharacterized protein</fullName>
    </submittedName>
</protein>